<keyword evidence="7" id="KW-0472">Membrane</keyword>
<feature type="compositionally biased region" description="Polar residues" evidence="10">
    <location>
        <begin position="85"/>
        <end position="113"/>
    </location>
</feature>
<comment type="similarity">
    <text evidence="2">Belongs to the COG7 family.</text>
</comment>
<dbReference type="AlphaFoldDB" id="A0A7R9HR16"/>
<dbReference type="PANTHER" id="PTHR21443:SF0">
    <property type="entry name" value="CONSERVED OLIGOMERIC GOLGI COMPLEX SUBUNIT 7"/>
    <property type="match status" value="1"/>
</dbReference>
<dbReference type="PANTHER" id="PTHR21443">
    <property type="entry name" value="CONSERVED OLIGOMERIC GOLGI COMPLEX COMPONENT 7"/>
    <property type="match status" value="1"/>
</dbReference>
<feature type="region of interest" description="Disordered" evidence="10">
    <location>
        <begin position="54"/>
        <end position="125"/>
    </location>
</feature>
<evidence type="ECO:0000256" key="5">
    <source>
        <dbReference type="ARBA" id="ARBA00022927"/>
    </source>
</evidence>
<organism evidence="11">
    <name type="scientific">Timema monikensis</name>
    <dbReference type="NCBI Taxonomy" id="170555"/>
    <lineage>
        <taxon>Eukaryota</taxon>
        <taxon>Metazoa</taxon>
        <taxon>Ecdysozoa</taxon>
        <taxon>Arthropoda</taxon>
        <taxon>Hexapoda</taxon>
        <taxon>Insecta</taxon>
        <taxon>Pterygota</taxon>
        <taxon>Neoptera</taxon>
        <taxon>Polyneoptera</taxon>
        <taxon>Phasmatodea</taxon>
        <taxon>Timematodea</taxon>
        <taxon>Timematoidea</taxon>
        <taxon>Timematidae</taxon>
        <taxon>Timema</taxon>
    </lineage>
</organism>
<feature type="coiled-coil region" evidence="9">
    <location>
        <begin position="706"/>
        <end position="765"/>
    </location>
</feature>
<keyword evidence="9" id="KW-0175">Coiled coil</keyword>
<dbReference type="GO" id="GO:0007030">
    <property type="term" value="P:Golgi organization"/>
    <property type="evidence" value="ECO:0007669"/>
    <property type="project" value="TreeGrafter"/>
</dbReference>
<keyword evidence="5" id="KW-0653">Protein transport</keyword>
<evidence type="ECO:0000256" key="9">
    <source>
        <dbReference type="SAM" id="Coils"/>
    </source>
</evidence>
<dbReference type="GO" id="GO:0006886">
    <property type="term" value="P:intracellular protein transport"/>
    <property type="evidence" value="ECO:0007669"/>
    <property type="project" value="InterPro"/>
</dbReference>
<evidence type="ECO:0000256" key="6">
    <source>
        <dbReference type="ARBA" id="ARBA00023034"/>
    </source>
</evidence>
<proteinExistence type="inferred from homology"/>
<reference evidence="11" key="1">
    <citation type="submission" date="2020-11" db="EMBL/GenBank/DDBJ databases">
        <authorList>
            <person name="Tran Van P."/>
        </authorList>
    </citation>
    <scope>NUCLEOTIDE SEQUENCE</scope>
</reference>
<accession>A0A7R9HR16</accession>
<protein>
    <recommendedName>
        <fullName evidence="3">Conserved oligomeric Golgi complex subunit 7</fullName>
    </recommendedName>
    <alternativeName>
        <fullName evidence="8">Component of oligomeric Golgi complex 7</fullName>
    </alternativeName>
</protein>
<keyword evidence="4" id="KW-0813">Transport</keyword>
<evidence type="ECO:0000256" key="2">
    <source>
        <dbReference type="ARBA" id="ARBA00005831"/>
    </source>
</evidence>
<evidence type="ECO:0000256" key="3">
    <source>
        <dbReference type="ARBA" id="ARBA00020984"/>
    </source>
</evidence>
<evidence type="ECO:0000256" key="10">
    <source>
        <dbReference type="SAM" id="MobiDB-lite"/>
    </source>
</evidence>
<dbReference type="Pfam" id="PF10191">
    <property type="entry name" value="COG7"/>
    <property type="match status" value="1"/>
</dbReference>
<evidence type="ECO:0000313" key="11">
    <source>
        <dbReference type="EMBL" id="CAD7429419.1"/>
    </source>
</evidence>
<evidence type="ECO:0000256" key="1">
    <source>
        <dbReference type="ARBA" id="ARBA00004395"/>
    </source>
</evidence>
<sequence length="770" mass="87472">MSSNVPSIALHDESTSISPTTCSGLLESVAARIHIALVSGFHRSHNTIIHVAVQSSTKHDRPAPMSNIDSLSGALDSKSLPSKGLQENKNLTSQDLQESKSLPSKGRQNSKSLPSKDLQESKSLPSKDIAAFSDDNFEAKAWINKTFKSAEAQENKDVHIIPYGQWISILDSTQSVVTTERRKLAFVSSLVMKLQLYVQQVNSALEDTSQQVLQSLPRVMRDTELLHQEALLLREKMQLVKVEIAKVEQDTGQSMATLERIDNIKTELQAAKQALHEADNWIILAADLEEVFESGDIESISAKLVSMQQSLLILANVPDYEDRKLQLEGLKNRLEAMASPLLVQAFTSGSIEQSRVFVRIFTSIDRLAQLLKYFHKCQKGGLIQQWHSILEADQDESVTDWLRKFYDALLSNWHEQCKLAFCKTIADECQPFLQRFQTSKPMTPYLFEAVEKLLRYLMNRCVKPDLMKCTGPKLLSIDTKKSENLILSKNIDIGFATKRLLGETAITVTERQKLEFIHECRSMLTTMIAKLQEKSPLKQKAVRGLSSLDPCVIQHSPQLAQKRFSFLLEELNHANIINDVLAENAKKEYLHFCNLKKSELQEIFRPCDQFSDEVGLDTIYGSFLIGEANYKHLWEVIKICLVLSHGNATVEGGFSVNKSLLVENMHEKTVIAQRHIHDEIQEAGGIKNIHISKKMLDYVRGARKRYHEYLEMKKQEKSEKDKKKAEKRKLDIQVKDLEGERKKLMMATEEKREAIDVELQELKKKQASLY</sequence>
<evidence type="ECO:0000256" key="7">
    <source>
        <dbReference type="ARBA" id="ARBA00023136"/>
    </source>
</evidence>
<dbReference type="GO" id="GO:0000139">
    <property type="term" value="C:Golgi membrane"/>
    <property type="evidence" value="ECO:0007669"/>
    <property type="project" value="UniProtKB-SubCell"/>
</dbReference>
<comment type="subcellular location">
    <subcellularLocation>
        <location evidence="1">Golgi apparatus membrane</location>
        <topology evidence="1">Peripheral membrane protein</topology>
    </subcellularLocation>
</comment>
<evidence type="ECO:0000256" key="8">
    <source>
        <dbReference type="ARBA" id="ARBA00031345"/>
    </source>
</evidence>
<keyword evidence="6" id="KW-0333">Golgi apparatus</keyword>
<dbReference type="GO" id="GO:0017119">
    <property type="term" value="C:Golgi transport complex"/>
    <property type="evidence" value="ECO:0007669"/>
    <property type="project" value="InterPro"/>
</dbReference>
<evidence type="ECO:0000256" key="4">
    <source>
        <dbReference type="ARBA" id="ARBA00022448"/>
    </source>
</evidence>
<dbReference type="InterPro" id="IPR019335">
    <property type="entry name" value="COG7"/>
</dbReference>
<dbReference type="GO" id="GO:0006890">
    <property type="term" value="P:retrograde vesicle-mediated transport, Golgi to endoplasmic reticulum"/>
    <property type="evidence" value="ECO:0007669"/>
    <property type="project" value="TreeGrafter"/>
</dbReference>
<dbReference type="EMBL" id="OB794068">
    <property type="protein sequence ID" value="CAD7429419.1"/>
    <property type="molecule type" value="Genomic_DNA"/>
</dbReference>
<name>A0A7R9HR16_9NEOP</name>
<gene>
    <name evidence="11" type="ORF">TMSB3V08_LOCUS6197</name>
</gene>